<feature type="signal peptide" evidence="1">
    <location>
        <begin position="1"/>
        <end position="22"/>
    </location>
</feature>
<keyword evidence="1" id="KW-0732">Signal</keyword>
<reference evidence="3" key="1">
    <citation type="journal article" date="2015" name="Nat. Genet.">
        <title>The genome and transcriptome of the zoonotic hookworm Ancylostoma ceylanicum identify infection-specific gene families.</title>
        <authorList>
            <person name="Schwarz E.M."/>
            <person name="Hu Y."/>
            <person name="Antoshechkin I."/>
            <person name="Miller M.M."/>
            <person name="Sternberg P.W."/>
            <person name="Aroian R.V."/>
        </authorList>
    </citation>
    <scope>NUCLEOTIDE SEQUENCE</scope>
    <source>
        <strain evidence="3">HY135</strain>
    </source>
</reference>
<proteinExistence type="predicted"/>
<name>A0A016TE28_9BILA</name>
<evidence type="ECO:0000313" key="2">
    <source>
        <dbReference type="EMBL" id="EYC00873.1"/>
    </source>
</evidence>
<accession>A0A016TE28</accession>
<keyword evidence="3" id="KW-1185">Reference proteome</keyword>
<dbReference type="Proteomes" id="UP000024635">
    <property type="component" value="Unassembled WGS sequence"/>
</dbReference>
<protein>
    <submittedName>
        <fullName evidence="2">Uncharacterized protein</fullName>
    </submittedName>
</protein>
<evidence type="ECO:0000256" key="1">
    <source>
        <dbReference type="SAM" id="SignalP"/>
    </source>
</evidence>
<organism evidence="2 3">
    <name type="scientific">Ancylostoma ceylanicum</name>
    <dbReference type="NCBI Taxonomy" id="53326"/>
    <lineage>
        <taxon>Eukaryota</taxon>
        <taxon>Metazoa</taxon>
        <taxon>Ecdysozoa</taxon>
        <taxon>Nematoda</taxon>
        <taxon>Chromadorea</taxon>
        <taxon>Rhabditida</taxon>
        <taxon>Rhabditina</taxon>
        <taxon>Rhabditomorpha</taxon>
        <taxon>Strongyloidea</taxon>
        <taxon>Ancylostomatidae</taxon>
        <taxon>Ancylostomatinae</taxon>
        <taxon>Ancylostoma</taxon>
    </lineage>
</organism>
<gene>
    <name evidence="2" type="primary">Acey_s0112.g309</name>
    <name evidence="2" type="ORF">Y032_0112g309</name>
</gene>
<comment type="caution">
    <text evidence="2">The sequence shown here is derived from an EMBL/GenBank/DDBJ whole genome shotgun (WGS) entry which is preliminary data.</text>
</comment>
<evidence type="ECO:0000313" key="3">
    <source>
        <dbReference type="Proteomes" id="UP000024635"/>
    </source>
</evidence>
<dbReference type="AlphaFoldDB" id="A0A016TE28"/>
<sequence length="104" mass="10243">MAGNIVLLAIVFVILGRNHVEGTAIAAATAAAATTAAATTAAATIAAGGGATAAAGGRAATTTATATRKPWPNELLYDKNVLKSNVWTVLEPNCGAHTLSSGLR</sequence>
<feature type="chain" id="PRO_5001487545" evidence="1">
    <location>
        <begin position="23"/>
        <end position="104"/>
    </location>
</feature>
<dbReference type="EMBL" id="JARK01001448">
    <property type="protein sequence ID" value="EYC00873.1"/>
    <property type="molecule type" value="Genomic_DNA"/>
</dbReference>